<comment type="caution">
    <text evidence="1">The sequence shown here is derived from an EMBL/GenBank/DDBJ whole genome shotgun (WGS) entry which is preliminary data.</text>
</comment>
<dbReference type="EMBL" id="QJKH01000021">
    <property type="protein sequence ID" value="PXX75025.1"/>
    <property type="molecule type" value="Genomic_DNA"/>
</dbReference>
<organism evidence="1 2">
    <name type="scientific">Dielma fastidiosa</name>
    <dbReference type="NCBI Taxonomy" id="1034346"/>
    <lineage>
        <taxon>Bacteria</taxon>
        <taxon>Bacillati</taxon>
        <taxon>Bacillota</taxon>
        <taxon>Erysipelotrichia</taxon>
        <taxon>Erysipelotrichales</taxon>
        <taxon>Erysipelotrichaceae</taxon>
        <taxon>Dielma</taxon>
    </lineage>
</organism>
<accession>A0A318KEM3</accession>
<proteinExistence type="predicted"/>
<keyword evidence="2" id="KW-1185">Reference proteome</keyword>
<dbReference type="AlphaFoldDB" id="A0A318KEM3"/>
<dbReference type="STRING" id="1034346.GCA_000313565_01489"/>
<dbReference type="RefSeq" id="WP_022937792.1">
    <property type="nucleotide sequence ID" value="NZ_CABKRQ010000003.1"/>
</dbReference>
<protein>
    <submittedName>
        <fullName evidence="1">Uncharacterized protein</fullName>
    </submittedName>
</protein>
<dbReference type="Proteomes" id="UP000247612">
    <property type="component" value="Unassembled WGS sequence"/>
</dbReference>
<name>A0A318KEM3_9FIRM</name>
<evidence type="ECO:0000313" key="2">
    <source>
        <dbReference type="Proteomes" id="UP000247612"/>
    </source>
</evidence>
<reference evidence="1 2" key="1">
    <citation type="submission" date="2018-05" db="EMBL/GenBank/DDBJ databases">
        <title>Genomic Encyclopedia of Type Strains, Phase IV (KMG-IV): sequencing the most valuable type-strain genomes for metagenomic binning, comparative biology and taxonomic classification.</title>
        <authorList>
            <person name="Goeker M."/>
        </authorList>
    </citation>
    <scope>NUCLEOTIDE SEQUENCE [LARGE SCALE GENOMIC DNA]</scope>
    <source>
        <strain evidence="1 2">JC118</strain>
    </source>
</reference>
<dbReference type="OrthoDB" id="9805708at2"/>
<sequence length="145" mass="16849">MCKECYVTDSRCTPLLKPLDCLKNHTQYICSTCGRCICIEADPKRSLQRWNFPFKTLEIAKMYLRAADYTTKKACGIYQIENSRGQSIYKIFTGADDLQLYLNKHKDKSCSAMAPVYTAKEFIAYPNTQVRRLSDEEIEKYLSER</sequence>
<evidence type="ECO:0000313" key="1">
    <source>
        <dbReference type="EMBL" id="PXX75025.1"/>
    </source>
</evidence>
<gene>
    <name evidence="1" type="ORF">DES51_1217</name>
</gene>